<feature type="transmembrane region" description="Helical" evidence="1">
    <location>
        <begin position="143"/>
        <end position="164"/>
    </location>
</feature>
<feature type="transmembrane region" description="Helical" evidence="1">
    <location>
        <begin position="74"/>
        <end position="94"/>
    </location>
</feature>
<dbReference type="VEuPathDB" id="ToxoDB:EBH_0057680"/>
<keyword evidence="1" id="KW-1133">Transmembrane helix</keyword>
<organism evidence="2 3">
    <name type="scientific">Eimeria brunetti</name>
    <dbReference type="NCBI Taxonomy" id="51314"/>
    <lineage>
        <taxon>Eukaryota</taxon>
        <taxon>Sar</taxon>
        <taxon>Alveolata</taxon>
        <taxon>Apicomplexa</taxon>
        <taxon>Conoidasida</taxon>
        <taxon>Coccidia</taxon>
        <taxon>Eucoccidiorida</taxon>
        <taxon>Eimeriorina</taxon>
        <taxon>Eimeriidae</taxon>
        <taxon>Eimeria</taxon>
    </lineage>
</organism>
<feature type="transmembrane region" description="Helical" evidence="1">
    <location>
        <begin position="115"/>
        <end position="137"/>
    </location>
</feature>
<feature type="transmembrane region" description="Helical" evidence="1">
    <location>
        <begin position="475"/>
        <end position="497"/>
    </location>
</feature>
<dbReference type="OrthoDB" id="346590at2759"/>
<name>U6LKR7_9EIME</name>
<keyword evidence="1" id="KW-0812">Transmembrane</keyword>
<dbReference type="EMBL" id="HG711508">
    <property type="protein sequence ID" value="CDJ49164.1"/>
    <property type="molecule type" value="Genomic_DNA"/>
</dbReference>
<keyword evidence="3" id="KW-1185">Reference proteome</keyword>
<evidence type="ECO:0000313" key="2">
    <source>
        <dbReference type="EMBL" id="CDJ49164.1"/>
    </source>
</evidence>
<reference evidence="2" key="2">
    <citation type="submission" date="2013-10" db="EMBL/GenBank/DDBJ databases">
        <authorList>
            <person name="Aslett M."/>
        </authorList>
    </citation>
    <scope>NUCLEOTIDE SEQUENCE [LARGE SCALE GENOMIC DNA]</scope>
    <source>
        <strain evidence="2">Houghton</strain>
    </source>
</reference>
<sequence length="552" mass="62066">MKIQAPTSEELKDDKDWGLGRCGSVFKARGPAHMAYIGCTYYAILMNWGVVFSVCVVLWYVNRLLNTKRAEWRLLFFSLACVLLPRAALPFRFVDCTMQQMCLMGIAFFNGRLSCKAYMFCGATLVVLTISDLAWGVLNPRLLVLKSVGASLAVVIGILGFRIVQTQAAGRMAGCALEPPVPVRQRRPYLRGDPLDDCSDTAIWREEGEQQFFVVPSSYYGYVDCNWYLDMRLARAVGGILCFPSFSGMEEPQAVMPKVKLGVFEDSAVERWYLLWRAEHIVAFYKDTCHINLLICALQCLFTVGRLYFVECLFTAVEKYDDGDSNSLECSDALQQDHSSRRIMATLWRPLLQFLILSALILPMKFMGSRRGKNGWKFQLLAVGQAVTYTVFVFFELLERCLSQIPAPFNKEASRSPKGTILGLMLGGQLFFPLFSIALTVHLRRIPEAVILIISVGSALVTSVTLSAKGWEIRVVGFYTLSRSVYASFAIMLVRAFEKVRRQLFATQALPFLMYLSTLANSQRVGSACTLKAEQCHCGYQHAQPFLKAPVW</sequence>
<dbReference type="Proteomes" id="UP000030750">
    <property type="component" value="Unassembled WGS sequence"/>
</dbReference>
<gene>
    <name evidence="2" type="ORF">EBH_0057680</name>
</gene>
<proteinExistence type="predicted"/>
<dbReference type="AlphaFoldDB" id="U6LKR7"/>
<feature type="transmembrane region" description="Helical" evidence="1">
    <location>
        <begin position="378"/>
        <end position="398"/>
    </location>
</feature>
<evidence type="ECO:0000256" key="1">
    <source>
        <dbReference type="SAM" id="Phobius"/>
    </source>
</evidence>
<feature type="transmembrane region" description="Helical" evidence="1">
    <location>
        <begin position="39"/>
        <end position="62"/>
    </location>
</feature>
<feature type="transmembrane region" description="Helical" evidence="1">
    <location>
        <begin position="449"/>
        <end position="468"/>
    </location>
</feature>
<feature type="transmembrane region" description="Helical" evidence="1">
    <location>
        <begin position="419"/>
        <end position="443"/>
    </location>
</feature>
<reference evidence="2" key="1">
    <citation type="submission" date="2013-10" db="EMBL/GenBank/DDBJ databases">
        <title>Genomic analysis of the causative agents of coccidiosis in chickens.</title>
        <authorList>
            <person name="Reid A.J."/>
            <person name="Blake D."/>
            <person name="Billington K."/>
            <person name="Browne H."/>
            <person name="Dunn M."/>
            <person name="Hung S."/>
            <person name="Kawahara F."/>
            <person name="Miranda-Saavedra D."/>
            <person name="Mourier T."/>
            <person name="Nagra H."/>
            <person name="Otto T.D."/>
            <person name="Rawlings N."/>
            <person name="Sanchez A."/>
            <person name="Sanders M."/>
            <person name="Subramaniam C."/>
            <person name="Tay Y."/>
            <person name="Dear P."/>
            <person name="Doerig C."/>
            <person name="Gruber A."/>
            <person name="Parkinson J."/>
            <person name="Shirley M."/>
            <person name="Wan K.L."/>
            <person name="Berriman M."/>
            <person name="Tomley F."/>
            <person name="Pain A."/>
        </authorList>
    </citation>
    <scope>NUCLEOTIDE SEQUENCE [LARGE SCALE GENOMIC DNA]</scope>
    <source>
        <strain evidence="2">Houghton</strain>
    </source>
</reference>
<feature type="transmembrane region" description="Helical" evidence="1">
    <location>
        <begin position="347"/>
        <end position="366"/>
    </location>
</feature>
<evidence type="ECO:0000313" key="3">
    <source>
        <dbReference type="Proteomes" id="UP000030750"/>
    </source>
</evidence>
<protein>
    <submittedName>
        <fullName evidence="2">Uncharacterized protein</fullName>
    </submittedName>
</protein>
<keyword evidence="1" id="KW-0472">Membrane</keyword>
<accession>U6LKR7</accession>